<dbReference type="Gene3D" id="3.30.70.100">
    <property type="match status" value="1"/>
</dbReference>
<dbReference type="GO" id="GO:0071949">
    <property type="term" value="F:FAD binding"/>
    <property type="evidence" value="ECO:0007669"/>
    <property type="project" value="InterPro"/>
</dbReference>
<name>A0A1B1A057_9RHOB</name>
<dbReference type="AlphaFoldDB" id="A0A1B1A057"/>
<dbReference type="GO" id="GO:0009882">
    <property type="term" value="F:blue light photoreceptor activity"/>
    <property type="evidence" value="ECO:0007669"/>
    <property type="project" value="InterPro"/>
</dbReference>
<feature type="domain" description="BLUF" evidence="1">
    <location>
        <begin position="1"/>
        <end position="92"/>
    </location>
</feature>
<sequence length="144" mass="16286">MYRFVFVSTASQDLSAQQIADIAGACHRNNRKAGLTGMLVAHQGRFLHILEGDETAIRRRAQKIQDDPRHRDFEVLQARDIQMRAFKDWVFVHETPEALPLLGGENIAPLRALLPINSALRGRDLTVRQVVRDFLASFKQLLAA</sequence>
<dbReference type="STRING" id="1265309.K529_003735"/>
<proteinExistence type="predicted"/>
<organism evidence="2 3">
    <name type="scientific">Tritonibacter mobilis F1926</name>
    <dbReference type="NCBI Taxonomy" id="1265309"/>
    <lineage>
        <taxon>Bacteria</taxon>
        <taxon>Pseudomonadati</taxon>
        <taxon>Pseudomonadota</taxon>
        <taxon>Alphaproteobacteria</taxon>
        <taxon>Rhodobacterales</taxon>
        <taxon>Paracoccaceae</taxon>
        <taxon>Tritonibacter</taxon>
    </lineage>
</organism>
<accession>A0A1B1A057</accession>
<reference evidence="2 3" key="1">
    <citation type="journal article" date="2016" name="ISME J.">
        <title>Global occurrence and heterogeneity of the Roseobacter-clade species Ruegeria mobilis.</title>
        <authorList>
            <person name="Sonnenschein E."/>
            <person name="Gram L."/>
        </authorList>
    </citation>
    <scope>NUCLEOTIDE SEQUENCE [LARGE SCALE GENOMIC DNA]</scope>
    <source>
        <strain evidence="2 3">F1926</strain>
    </source>
</reference>
<dbReference type="InterPro" id="IPR036046">
    <property type="entry name" value="Acylphosphatase-like_dom_sf"/>
</dbReference>
<dbReference type="GeneID" id="28248913"/>
<dbReference type="InterPro" id="IPR007024">
    <property type="entry name" value="BLUF_domain"/>
</dbReference>
<dbReference type="Pfam" id="PF04940">
    <property type="entry name" value="BLUF"/>
    <property type="match status" value="1"/>
</dbReference>
<dbReference type="OrthoDB" id="196105at2"/>
<dbReference type="RefSeq" id="WP_005652383.1">
    <property type="nucleotide sequence ID" value="NZ_CP015230.1"/>
</dbReference>
<dbReference type="PROSITE" id="PS50925">
    <property type="entry name" value="BLUF"/>
    <property type="match status" value="1"/>
</dbReference>
<dbReference type="SMART" id="SM01034">
    <property type="entry name" value="BLUF"/>
    <property type="match status" value="1"/>
</dbReference>
<dbReference type="Proteomes" id="UP000013243">
    <property type="component" value="Chromosome"/>
</dbReference>
<evidence type="ECO:0000313" key="3">
    <source>
        <dbReference type="Proteomes" id="UP000013243"/>
    </source>
</evidence>
<gene>
    <name evidence="2" type="ORF">K529_003735</name>
</gene>
<protein>
    <submittedName>
        <fullName evidence="2">Blue light sensor protein</fullName>
    </submittedName>
</protein>
<evidence type="ECO:0000259" key="1">
    <source>
        <dbReference type="PROSITE" id="PS50925"/>
    </source>
</evidence>
<dbReference type="KEGG" id="rmb:K529_003735"/>
<dbReference type="SUPFAM" id="SSF54975">
    <property type="entry name" value="Acylphosphatase/BLUF domain-like"/>
    <property type="match status" value="1"/>
</dbReference>
<evidence type="ECO:0000313" key="2">
    <source>
        <dbReference type="EMBL" id="ANP39867.1"/>
    </source>
</evidence>
<dbReference type="EMBL" id="CP015230">
    <property type="protein sequence ID" value="ANP39867.1"/>
    <property type="molecule type" value="Genomic_DNA"/>
</dbReference>